<reference evidence="4 5" key="1">
    <citation type="submission" date="2019-08" db="EMBL/GenBank/DDBJ databases">
        <title>Whole genome sequencing of chitin degrading bacteria Chitinophaga pinensis YS16.</title>
        <authorList>
            <person name="Singh R.P."/>
            <person name="Manchanda G."/>
            <person name="Maurya I.K."/>
            <person name="Joshi N.K."/>
            <person name="Srivastava A.K."/>
        </authorList>
    </citation>
    <scope>NUCLEOTIDE SEQUENCE [LARGE SCALE GENOMIC DNA]</scope>
    <source>
        <strain evidence="4 5">YS-16</strain>
    </source>
</reference>
<feature type="domain" description="Protein FecR C-terminal" evidence="3">
    <location>
        <begin position="307"/>
        <end position="375"/>
    </location>
</feature>
<evidence type="ECO:0000313" key="4">
    <source>
        <dbReference type="EMBL" id="TWV94695.1"/>
    </source>
</evidence>
<dbReference type="AlphaFoldDB" id="A0A5C6LKF9"/>
<evidence type="ECO:0000259" key="3">
    <source>
        <dbReference type="Pfam" id="PF16344"/>
    </source>
</evidence>
<evidence type="ECO:0000313" key="5">
    <source>
        <dbReference type="Proteomes" id="UP000318815"/>
    </source>
</evidence>
<dbReference type="Gene3D" id="3.55.50.30">
    <property type="match status" value="1"/>
</dbReference>
<dbReference type="PANTHER" id="PTHR30273:SF2">
    <property type="entry name" value="PROTEIN FECR"/>
    <property type="match status" value="1"/>
</dbReference>
<organism evidence="4 5">
    <name type="scientific">Chitinophaga pinensis</name>
    <dbReference type="NCBI Taxonomy" id="79329"/>
    <lineage>
        <taxon>Bacteria</taxon>
        <taxon>Pseudomonadati</taxon>
        <taxon>Bacteroidota</taxon>
        <taxon>Chitinophagia</taxon>
        <taxon>Chitinophagales</taxon>
        <taxon>Chitinophagaceae</taxon>
        <taxon>Chitinophaga</taxon>
    </lineage>
</organism>
<comment type="caution">
    <text evidence="4">The sequence shown here is derived from an EMBL/GenBank/DDBJ whole genome shotgun (WGS) entry which is preliminary data.</text>
</comment>
<evidence type="ECO:0000259" key="2">
    <source>
        <dbReference type="Pfam" id="PF04773"/>
    </source>
</evidence>
<dbReference type="RefSeq" id="WP_146307691.1">
    <property type="nucleotide sequence ID" value="NZ_VOHS01000044.1"/>
</dbReference>
<dbReference type="Pfam" id="PF04773">
    <property type="entry name" value="FecR"/>
    <property type="match status" value="1"/>
</dbReference>
<protein>
    <submittedName>
        <fullName evidence="4">DUF4974 domain-containing protein</fullName>
    </submittedName>
</protein>
<dbReference type="OrthoDB" id="629393at2"/>
<dbReference type="PIRSF" id="PIRSF018266">
    <property type="entry name" value="FecR"/>
    <property type="match status" value="1"/>
</dbReference>
<evidence type="ECO:0000256" key="1">
    <source>
        <dbReference type="SAM" id="Phobius"/>
    </source>
</evidence>
<dbReference type="Proteomes" id="UP000318815">
    <property type="component" value="Unassembled WGS sequence"/>
</dbReference>
<keyword evidence="5" id="KW-1185">Reference proteome</keyword>
<keyword evidence="1" id="KW-1133">Transmembrane helix</keyword>
<keyword evidence="1" id="KW-0812">Transmembrane</keyword>
<sequence length="377" mass="42044">MNQPNIPDRINFLAQKWQEGTITNEERQEFENWYNSFDNSLEIPGESRKHMEQRLYSLIAEKGDIRLKQKTNWPRLAAAASILLCLGIGGYYFVKRDTVKQVAKVVQYDVAPGSNKATLTLANGQQISLDDATNGRLAVQGNTRITKTSDGNLAYEPTDEHTTASASIAYNIVNTPLGGQYHLTLTDGSDVWLNAGSSVKYPTSFKGSERKVEITGEAYFEIAPDAARPFRVVTAGQVVEVLGTHFNVNAYTDETDIKTTLLEGSVKVTGSNHTKIIKPGEQTVLNSNGLNVTNADLEEAVAWKNGEFRFNDEKIGSIMRKLARWYDIEVSFKGPLPEEGFNGKISRYKNISQTLKMLEKTKAVHFQIEGRRVIVMQ</sequence>
<dbReference type="Pfam" id="PF16344">
    <property type="entry name" value="FecR_C"/>
    <property type="match status" value="1"/>
</dbReference>
<dbReference type="InterPro" id="IPR006860">
    <property type="entry name" value="FecR"/>
</dbReference>
<keyword evidence="1" id="KW-0472">Membrane</keyword>
<gene>
    <name evidence="4" type="ORF">FEF09_25255</name>
</gene>
<dbReference type="GO" id="GO:0016989">
    <property type="term" value="F:sigma factor antagonist activity"/>
    <property type="evidence" value="ECO:0007669"/>
    <property type="project" value="TreeGrafter"/>
</dbReference>
<dbReference type="EMBL" id="VOHS01000044">
    <property type="protein sequence ID" value="TWV94695.1"/>
    <property type="molecule type" value="Genomic_DNA"/>
</dbReference>
<proteinExistence type="predicted"/>
<name>A0A5C6LKF9_9BACT</name>
<feature type="transmembrane region" description="Helical" evidence="1">
    <location>
        <begin position="76"/>
        <end position="94"/>
    </location>
</feature>
<accession>A0A5C6LKF9</accession>
<dbReference type="Gene3D" id="2.60.120.1440">
    <property type="match status" value="1"/>
</dbReference>
<dbReference type="FunFam" id="2.60.120.1440:FF:000001">
    <property type="entry name" value="Putative anti-sigma factor"/>
    <property type="match status" value="1"/>
</dbReference>
<dbReference type="InterPro" id="IPR032508">
    <property type="entry name" value="FecR_C"/>
</dbReference>
<dbReference type="PANTHER" id="PTHR30273">
    <property type="entry name" value="PERIPLASMIC SIGNAL SENSOR AND SIGMA FACTOR ACTIVATOR FECR-RELATED"/>
    <property type="match status" value="1"/>
</dbReference>
<feature type="domain" description="FecR protein" evidence="2">
    <location>
        <begin position="173"/>
        <end position="267"/>
    </location>
</feature>
<dbReference type="InterPro" id="IPR012373">
    <property type="entry name" value="Ferrdict_sens_TM"/>
</dbReference>